<name>A0ABW4CE78_9LACO</name>
<evidence type="ECO:0000256" key="2">
    <source>
        <dbReference type="SAM" id="Phobius"/>
    </source>
</evidence>
<feature type="transmembrane region" description="Helical" evidence="2">
    <location>
        <begin position="67"/>
        <end position="88"/>
    </location>
</feature>
<feature type="transmembrane region" description="Helical" evidence="2">
    <location>
        <begin position="124"/>
        <end position="144"/>
    </location>
</feature>
<keyword evidence="2" id="KW-0812">Transmembrane</keyword>
<sequence>MAENEKVEPAQAAAQEPVEAQPSKSTRSDSHVKRSDHRTVITVVLVIVLAALFSGYGWFVYHPDDLFAMASVICFGIGLAVGLWLLAWLDGNAHSRFGRFCLDFFFGAALIAFIWIFLLGLTFYFEFFMVALGVLLILSALFTLRKI</sequence>
<keyword evidence="4" id="KW-1185">Reference proteome</keyword>
<gene>
    <name evidence="3" type="ORF">ACFQ4P_02425</name>
</gene>
<evidence type="ECO:0000313" key="4">
    <source>
        <dbReference type="Proteomes" id="UP001597196"/>
    </source>
</evidence>
<proteinExistence type="predicted"/>
<feature type="transmembrane region" description="Helical" evidence="2">
    <location>
        <begin position="100"/>
        <end position="118"/>
    </location>
</feature>
<reference evidence="4" key="1">
    <citation type="journal article" date="2019" name="Int. J. Syst. Evol. Microbiol.">
        <title>The Global Catalogue of Microorganisms (GCM) 10K type strain sequencing project: providing services to taxonomists for standard genome sequencing and annotation.</title>
        <authorList>
            <consortium name="The Broad Institute Genomics Platform"/>
            <consortium name="The Broad Institute Genome Sequencing Center for Infectious Disease"/>
            <person name="Wu L."/>
            <person name="Ma J."/>
        </authorList>
    </citation>
    <scope>NUCLEOTIDE SEQUENCE [LARGE SCALE GENOMIC DNA]</scope>
    <source>
        <strain evidence="4">CCM 8980</strain>
    </source>
</reference>
<protein>
    <submittedName>
        <fullName evidence="3">Uncharacterized protein</fullName>
    </submittedName>
</protein>
<feature type="region of interest" description="Disordered" evidence="1">
    <location>
        <begin position="1"/>
        <end position="33"/>
    </location>
</feature>
<keyword evidence="2" id="KW-1133">Transmembrane helix</keyword>
<feature type="transmembrane region" description="Helical" evidence="2">
    <location>
        <begin position="40"/>
        <end position="61"/>
    </location>
</feature>
<organism evidence="3 4">
    <name type="scientific">Lacticaseibacillus mingshuiensis</name>
    <dbReference type="NCBI Taxonomy" id="2799574"/>
    <lineage>
        <taxon>Bacteria</taxon>
        <taxon>Bacillati</taxon>
        <taxon>Bacillota</taxon>
        <taxon>Bacilli</taxon>
        <taxon>Lactobacillales</taxon>
        <taxon>Lactobacillaceae</taxon>
        <taxon>Lacticaseibacillus</taxon>
    </lineage>
</organism>
<accession>A0ABW4CE78</accession>
<keyword evidence="2" id="KW-0472">Membrane</keyword>
<dbReference type="RefSeq" id="WP_203627100.1">
    <property type="nucleotide sequence ID" value="NZ_BOLQ01000011.1"/>
</dbReference>
<evidence type="ECO:0000256" key="1">
    <source>
        <dbReference type="SAM" id="MobiDB-lite"/>
    </source>
</evidence>
<dbReference type="Proteomes" id="UP001597196">
    <property type="component" value="Unassembled WGS sequence"/>
</dbReference>
<evidence type="ECO:0000313" key="3">
    <source>
        <dbReference type="EMBL" id="MFD1429104.1"/>
    </source>
</evidence>
<comment type="caution">
    <text evidence="3">The sequence shown here is derived from an EMBL/GenBank/DDBJ whole genome shotgun (WGS) entry which is preliminary data.</text>
</comment>
<feature type="compositionally biased region" description="Low complexity" evidence="1">
    <location>
        <begin position="9"/>
        <end position="22"/>
    </location>
</feature>
<dbReference type="EMBL" id="JBHTOC010000002">
    <property type="protein sequence ID" value="MFD1429104.1"/>
    <property type="molecule type" value="Genomic_DNA"/>
</dbReference>